<dbReference type="InterPro" id="IPR014757">
    <property type="entry name" value="Tscrpt_reg_IclR_C"/>
</dbReference>
<dbReference type="SUPFAM" id="SSF46785">
    <property type="entry name" value="Winged helix' DNA-binding domain"/>
    <property type="match status" value="1"/>
</dbReference>
<reference evidence="6 7" key="1">
    <citation type="submission" date="2020-08" db="EMBL/GenBank/DDBJ databases">
        <title>Genomic Encyclopedia of Type Strains, Phase III (KMG-III): the genomes of soil and plant-associated and newly described type strains.</title>
        <authorList>
            <person name="Whitman W."/>
        </authorList>
    </citation>
    <scope>NUCLEOTIDE SEQUENCE [LARGE SCALE GENOMIC DNA]</scope>
    <source>
        <strain evidence="6 7">CECT 8897</strain>
    </source>
</reference>
<dbReference type="RefSeq" id="WP_183443808.1">
    <property type="nucleotide sequence ID" value="NZ_JACHXD010000024.1"/>
</dbReference>
<dbReference type="InterPro" id="IPR050707">
    <property type="entry name" value="HTH_MetabolicPath_Reg"/>
</dbReference>
<dbReference type="InterPro" id="IPR005471">
    <property type="entry name" value="Tscrpt_reg_IclR_N"/>
</dbReference>
<proteinExistence type="predicted"/>
<accession>A0A7W5BFG5</accession>
<keyword evidence="7" id="KW-1185">Reference proteome</keyword>
<protein>
    <submittedName>
        <fullName evidence="6">DNA-binding IclR family transcriptional regulator</fullName>
    </submittedName>
</protein>
<keyword evidence="3" id="KW-0804">Transcription</keyword>
<feature type="domain" description="IclR-ED" evidence="5">
    <location>
        <begin position="72"/>
        <end position="250"/>
    </location>
</feature>
<dbReference type="GO" id="GO:0045892">
    <property type="term" value="P:negative regulation of DNA-templated transcription"/>
    <property type="evidence" value="ECO:0007669"/>
    <property type="project" value="TreeGrafter"/>
</dbReference>
<feature type="domain" description="HTH iclR-type" evidence="4">
    <location>
        <begin position="11"/>
        <end position="71"/>
    </location>
</feature>
<keyword evidence="2 6" id="KW-0238">DNA-binding</keyword>
<dbReference type="Gene3D" id="1.10.10.10">
    <property type="entry name" value="Winged helix-like DNA-binding domain superfamily/Winged helix DNA-binding domain"/>
    <property type="match status" value="1"/>
</dbReference>
<dbReference type="SMART" id="SM00346">
    <property type="entry name" value="HTH_ICLR"/>
    <property type="match status" value="1"/>
</dbReference>
<organism evidence="6 7">
    <name type="scientific">Pseudoduganella violacea</name>
    <dbReference type="NCBI Taxonomy" id="1715466"/>
    <lineage>
        <taxon>Bacteria</taxon>
        <taxon>Pseudomonadati</taxon>
        <taxon>Pseudomonadota</taxon>
        <taxon>Betaproteobacteria</taxon>
        <taxon>Burkholderiales</taxon>
        <taxon>Oxalobacteraceae</taxon>
        <taxon>Telluria group</taxon>
        <taxon>Pseudoduganella</taxon>
    </lineage>
</organism>
<dbReference type="Pfam" id="PF01614">
    <property type="entry name" value="IclR_C"/>
    <property type="match status" value="1"/>
</dbReference>
<evidence type="ECO:0000313" key="7">
    <source>
        <dbReference type="Proteomes" id="UP000541535"/>
    </source>
</evidence>
<dbReference type="Gene3D" id="3.30.450.40">
    <property type="match status" value="1"/>
</dbReference>
<dbReference type="PROSITE" id="PS51078">
    <property type="entry name" value="ICLR_ED"/>
    <property type="match status" value="1"/>
</dbReference>
<gene>
    <name evidence="6" type="ORF">FHS03_005240</name>
</gene>
<evidence type="ECO:0000313" key="6">
    <source>
        <dbReference type="EMBL" id="MBB3122143.1"/>
    </source>
</evidence>
<evidence type="ECO:0000259" key="5">
    <source>
        <dbReference type="PROSITE" id="PS51078"/>
    </source>
</evidence>
<dbReference type="SUPFAM" id="SSF55781">
    <property type="entry name" value="GAF domain-like"/>
    <property type="match status" value="1"/>
</dbReference>
<dbReference type="InterPro" id="IPR036390">
    <property type="entry name" value="WH_DNA-bd_sf"/>
</dbReference>
<dbReference type="PROSITE" id="PS51077">
    <property type="entry name" value="HTH_ICLR"/>
    <property type="match status" value="1"/>
</dbReference>
<comment type="caution">
    <text evidence="6">The sequence shown here is derived from an EMBL/GenBank/DDBJ whole genome shotgun (WGS) entry which is preliminary data.</text>
</comment>
<evidence type="ECO:0000256" key="2">
    <source>
        <dbReference type="ARBA" id="ARBA00023125"/>
    </source>
</evidence>
<dbReference type="GO" id="GO:0003677">
    <property type="term" value="F:DNA binding"/>
    <property type="evidence" value="ECO:0007669"/>
    <property type="project" value="UniProtKB-KW"/>
</dbReference>
<dbReference type="PANTHER" id="PTHR30136">
    <property type="entry name" value="HELIX-TURN-HELIX TRANSCRIPTIONAL REGULATOR, ICLR FAMILY"/>
    <property type="match status" value="1"/>
</dbReference>
<dbReference type="Pfam" id="PF09339">
    <property type="entry name" value="HTH_IclR"/>
    <property type="match status" value="1"/>
</dbReference>
<dbReference type="AlphaFoldDB" id="A0A7W5BFG5"/>
<evidence type="ECO:0000256" key="1">
    <source>
        <dbReference type="ARBA" id="ARBA00023015"/>
    </source>
</evidence>
<dbReference type="PANTHER" id="PTHR30136:SF35">
    <property type="entry name" value="HTH-TYPE TRANSCRIPTIONAL REGULATOR RV1719"/>
    <property type="match status" value="1"/>
</dbReference>
<dbReference type="Proteomes" id="UP000541535">
    <property type="component" value="Unassembled WGS sequence"/>
</dbReference>
<sequence>MTEDNEGNNGKQVIARAAAVLRALENQAGGLSLAQIAKSADLPRTTVHRIVAALEAQQLVASGKGGVKLGPAIVRLAASAHTDVVTVIRPYAEALGRRTRETVDVCVYRGLHAVSVDQYASDRELRVVSAIGTAYPIHCTAHGKALLADLPYETVAGLFDGQLEQRTPNTITDIGRLHAELDAIREIGYGVDTEEHALGVCGIGVTLNTGMTERYAISLGVPAQRFAEHKSALLSALMQCKAEVEAIIGA</sequence>
<dbReference type="EMBL" id="JACHXD010000024">
    <property type="protein sequence ID" value="MBB3122143.1"/>
    <property type="molecule type" value="Genomic_DNA"/>
</dbReference>
<keyword evidence="1" id="KW-0805">Transcription regulation</keyword>
<evidence type="ECO:0000259" key="4">
    <source>
        <dbReference type="PROSITE" id="PS51077"/>
    </source>
</evidence>
<dbReference type="InterPro" id="IPR036388">
    <property type="entry name" value="WH-like_DNA-bd_sf"/>
</dbReference>
<evidence type="ECO:0000256" key="3">
    <source>
        <dbReference type="ARBA" id="ARBA00023163"/>
    </source>
</evidence>
<name>A0A7W5BFG5_9BURK</name>
<dbReference type="InterPro" id="IPR029016">
    <property type="entry name" value="GAF-like_dom_sf"/>
</dbReference>
<dbReference type="GO" id="GO:0003700">
    <property type="term" value="F:DNA-binding transcription factor activity"/>
    <property type="evidence" value="ECO:0007669"/>
    <property type="project" value="TreeGrafter"/>
</dbReference>